<dbReference type="InterPro" id="IPR046347">
    <property type="entry name" value="bZIP_sf"/>
</dbReference>
<accession>A0AAV1Y7T0</accession>
<feature type="domain" description="DOG1" evidence="9">
    <location>
        <begin position="165"/>
        <end position="375"/>
    </location>
</feature>
<evidence type="ECO:0000256" key="4">
    <source>
        <dbReference type="ARBA" id="ARBA00023125"/>
    </source>
</evidence>
<dbReference type="InterPro" id="IPR025422">
    <property type="entry name" value="TGA_domain"/>
</dbReference>
<organism evidence="10 11">
    <name type="scientific">Lupinus luteus</name>
    <name type="common">European yellow lupine</name>
    <dbReference type="NCBI Taxonomy" id="3873"/>
    <lineage>
        <taxon>Eukaryota</taxon>
        <taxon>Viridiplantae</taxon>
        <taxon>Streptophyta</taxon>
        <taxon>Embryophyta</taxon>
        <taxon>Tracheophyta</taxon>
        <taxon>Spermatophyta</taxon>
        <taxon>Magnoliopsida</taxon>
        <taxon>eudicotyledons</taxon>
        <taxon>Gunneridae</taxon>
        <taxon>Pentapetalae</taxon>
        <taxon>rosids</taxon>
        <taxon>fabids</taxon>
        <taxon>Fabales</taxon>
        <taxon>Fabaceae</taxon>
        <taxon>Papilionoideae</taxon>
        <taxon>50 kb inversion clade</taxon>
        <taxon>genistoids sensu lato</taxon>
        <taxon>core genistoids</taxon>
        <taxon>Genisteae</taxon>
        <taxon>Lupinus</taxon>
    </lineage>
</organism>
<name>A0AAV1Y7T0_LUPLU</name>
<keyword evidence="7" id="KW-0539">Nucleus</keyword>
<dbReference type="EMBL" id="CAXHTB010000022">
    <property type="protein sequence ID" value="CAL0329960.1"/>
    <property type="molecule type" value="Genomic_DNA"/>
</dbReference>
<feature type="coiled-coil region" evidence="8">
    <location>
        <begin position="107"/>
        <end position="134"/>
    </location>
</feature>
<comment type="similarity">
    <text evidence="2">Belongs to the bZIP family.</text>
</comment>
<dbReference type="AlphaFoldDB" id="A0AAV1Y7T0"/>
<evidence type="ECO:0000313" key="11">
    <source>
        <dbReference type="Proteomes" id="UP001497480"/>
    </source>
</evidence>
<keyword evidence="4" id="KW-0238">DNA-binding</keyword>
<dbReference type="GO" id="GO:0006351">
    <property type="term" value="P:DNA-templated transcription"/>
    <property type="evidence" value="ECO:0007669"/>
    <property type="project" value="InterPro"/>
</dbReference>
<evidence type="ECO:0000256" key="3">
    <source>
        <dbReference type="ARBA" id="ARBA00023015"/>
    </source>
</evidence>
<dbReference type="Pfam" id="PF14144">
    <property type="entry name" value="DOG1"/>
    <property type="match status" value="1"/>
</dbReference>
<dbReference type="Pfam" id="PF00170">
    <property type="entry name" value="bZIP_1"/>
    <property type="match status" value="1"/>
</dbReference>
<keyword evidence="8" id="KW-0175">Coiled coil</keyword>
<evidence type="ECO:0000259" key="9">
    <source>
        <dbReference type="PROSITE" id="PS51806"/>
    </source>
</evidence>
<evidence type="ECO:0000256" key="7">
    <source>
        <dbReference type="ARBA" id="ARBA00023242"/>
    </source>
</evidence>
<dbReference type="SUPFAM" id="SSF57959">
    <property type="entry name" value="Leucine zipper domain"/>
    <property type="match status" value="1"/>
</dbReference>
<dbReference type="GO" id="GO:0005634">
    <property type="term" value="C:nucleus"/>
    <property type="evidence" value="ECO:0007669"/>
    <property type="project" value="UniProtKB-SubCell"/>
</dbReference>
<sequence>MNSSSSAFVSSRRMGAYDPINQITMWEENFVTNGTLSASTPLIDAETKLDNQSVVASHGIVRTSKKYDQEAKRLDDKTKNEFYTVNMQIQRRLAQNREAARKSRLRKKAYVQQLESCRLKLVQVEQEFDHARQQSFEATKLQGLYIGAGLGSNSLGFVGSVNSGIITFEMEYGHWVEEQNRQILELRSALSAHIGDTEFGTLVDGIMNHYFKLFRMKSAAAKEDVFYVMSGMWKTRVERFFMWLGGFRPSEVLQVLIPLIEPLTEQQRGGVCNLVKSCQQAEDALSQGMDKLEQILAETVTAGQLDEEAYIPQMVAAMERLESLVRFVNQADHLRQETLQQMSRVLTFRQCARWLLVFGEYFQRLRTLSSLWANCPRQTND</sequence>
<dbReference type="FunFam" id="1.20.5.170:FF:000019">
    <property type="entry name" value="BZIP family transcription factor"/>
    <property type="match status" value="1"/>
</dbReference>
<dbReference type="Proteomes" id="UP001497480">
    <property type="component" value="Unassembled WGS sequence"/>
</dbReference>
<dbReference type="PANTHER" id="PTHR45693:SF36">
    <property type="entry name" value="TRANSCRIPTION FACTOR TGA4"/>
    <property type="match status" value="1"/>
</dbReference>
<reference evidence="10 11" key="1">
    <citation type="submission" date="2024-03" db="EMBL/GenBank/DDBJ databases">
        <authorList>
            <person name="Martinez-Hernandez J."/>
        </authorList>
    </citation>
    <scope>NUCLEOTIDE SEQUENCE [LARGE SCALE GENOMIC DNA]</scope>
</reference>
<dbReference type="InterPro" id="IPR004827">
    <property type="entry name" value="bZIP"/>
</dbReference>
<evidence type="ECO:0000256" key="2">
    <source>
        <dbReference type="ARBA" id="ARBA00007163"/>
    </source>
</evidence>
<protein>
    <recommendedName>
        <fullName evidence="9">DOG1 domain-containing protein</fullName>
    </recommendedName>
</protein>
<keyword evidence="11" id="KW-1185">Reference proteome</keyword>
<comment type="caution">
    <text evidence="10">The sequence shown here is derived from an EMBL/GenBank/DDBJ whole genome shotgun (WGS) entry which is preliminary data.</text>
</comment>
<keyword evidence="5" id="KW-0010">Activator</keyword>
<dbReference type="PANTHER" id="PTHR45693">
    <property type="entry name" value="TRANSCRIPTION FACTOR TGA9"/>
    <property type="match status" value="1"/>
</dbReference>
<evidence type="ECO:0000256" key="1">
    <source>
        <dbReference type="ARBA" id="ARBA00004123"/>
    </source>
</evidence>
<evidence type="ECO:0000256" key="8">
    <source>
        <dbReference type="SAM" id="Coils"/>
    </source>
</evidence>
<dbReference type="PROSITE" id="PS51806">
    <property type="entry name" value="DOG1"/>
    <property type="match status" value="1"/>
</dbReference>
<comment type="subcellular location">
    <subcellularLocation>
        <location evidence="1">Nucleus</location>
    </subcellularLocation>
</comment>
<dbReference type="GO" id="GO:0003700">
    <property type="term" value="F:DNA-binding transcription factor activity"/>
    <property type="evidence" value="ECO:0007669"/>
    <property type="project" value="InterPro"/>
</dbReference>
<dbReference type="PROSITE" id="PS00036">
    <property type="entry name" value="BZIP_BASIC"/>
    <property type="match status" value="1"/>
</dbReference>
<dbReference type="SMART" id="SM00338">
    <property type="entry name" value="BRLZ"/>
    <property type="match status" value="1"/>
</dbReference>
<gene>
    <name evidence="10" type="ORF">LLUT_LOCUS31020</name>
</gene>
<proteinExistence type="inferred from homology"/>
<dbReference type="Gene3D" id="1.20.5.170">
    <property type="match status" value="1"/>
</dbReference>
<evidence type="ECO:0000256" key="6">
    <source>
        <dbReference type="ARBA" id="ARBA00023163"/>
    </source>
</evidence>
<keyword evidence="6" id="KW-0804">Transcription</keyword>
<keyword evidence="3" id="KW-0805">Transcription regulation</keyword>
<dbReference type="GO" id="GO:0000976">
    <property type="term" value="F:transcription cis-regulatory region binding"/>
    <property type="evidence" value="ECO:0007669"/>
    <property type="project" value="UniProtKB-ARBA"/>
</dbReference>
<evidence type="ECO:0000313" key="10">
    <source>
        <dbReference type="EMBL" id="CAL0329960.1"/>
    </source>
</evidence>
<evidence type="ECO:0000256" key="5">
    <source>
        <dbReference type="ARBA" id="ARBA00023159"/>
    </source>
</evidence>